<evidence type="ECO:0000313" key="2">
    <source>
        <dbReference type="Proteomes" id="UP000662747"/>
    </source>
</evidence>
<name>A0ABX7PCL2_9BACT</name>
<organism evidence="1 2">
    <name type="scientific">Pyxidicoccus parkwayensis</name>
    <dbReference type="NCBI Taxonomy" id="2813578"/>
    <lineage>
        <taxon>Bacteria</taxon>
        <taxon>Pseudomonadati</taxon>
        <taxon>Myxococcota</taxon>
        <taxon>Myxococcia</taxon>
        <taxon>Myxococcales</taxon>
        <taxon>Cystobacterineae</taxon>
        <taxon>Myxococcaceae</taxon>
        <taxon>Pyxidicoccus</taxon>
    </lineage>
</organism>
<evidence type="ECO:0000313" key="1">
    <source>
        <dbReference type="EMBL" id="QSQ28216.1"/>
    </source>
</evidence>
<sequence length="279" mass="31570">MRRTHADVAHAVWRALQIYLRAIPPGTIGWYANLDGDMAELDDKGWADIRETMFESPEAGAWHVSLAESPSCETGGYGFDYTGRRIGIPHYERDGGATSAVYLSFPTEYLLEHGPTRLRALALELGRELPFSFGYASLAFVSHPGNWYGVRRQLIPLLERYPGLDVYLLSETSTVIGTGARGAYWLTFLGQPLLDQLGGRVSLRERLCFPEVTFEPMEGERLLLTLGEWPEAMDRETGAVPRQYRALAQVLEPYLCDEGGQWPPITREFMHRWLRRLCS</sequence>
<reference evidence="1 2" key="1">
    <citation type="submission" date="2021-02" db="EMBL/GenBank/DDBJ databases">
        <title>De Novo genome assembly of isolated myxobacteria.</title>
        <authorList>
            <person name="Stevens D.C."/>
        </authorList>
    </citation>
    <scope>NUCLEOTIDE SEQUENCE [LARGE SCALE GENOMIC DNA]</scope>
    <source>
        <strain evidence="2">SCPEA02</strain>
    </source>
</reference>
<accession>A0ABX7PCL2</accession>
<dbReference type="EMBL" id="CP071090">
    <property type="protein sequence ID" value="QSQ28216.1"/>
    <property type="molecule type" value="Genomic_DNA"/>
</dbReference>
<protein>
    <submittedName>
        <fullName evidence="1">DUF3396 domain-containing protein</fullName>
    </submittedName>
</protein>
<dbReference type="Pfam" id="PF11876">
    <property type="entry name" value="TsiV"/>
    <property type="match status" value="1"/>
</dbReference>
<dbReference type="Proteomes" id="UP000662747">
    <property type="component" value="Chromosome"/>
</dbReference>
<keyword evidence="2" id="KW-1185">Reference proteome</keyword>
<proteinExistence type="predicted"/>
<dbReference type="InterPro" id="IPR021815">
    <property type="entry name" value="TsiV"/>
</dbReference>
<gene>
    <name evidence="1" type="ORF">JY651_22965</name>
</gene>